<dbReference type="Gene3D" id="1.10.1400.10">
    <property type="match status" value="1"/>
</dbReference>
<dbReference type="Gene3D" id="2.30.120.10">
    <property type="match status" value="1"/>
</dbReference>
<dbReference type="Proteomes" id="UP001596031">
    <property type="component" value="Unassembled WGS sequence"/>
</dbReference>
<evidence type="ECO:0000313" key="6">
    <source>
        <dbReference type="EMBL" id="MFC5510187.1"/>
    </source>
</evidence>
<dbReference type="PIRSF" id="PIRSF001227">
    <property type="entry name" value="Pen_acylase"/>
    <property type="match status" value="1"/>
</dbReference>
<organism evidence="6 7">
    <name type="scientific">Massilia jejuensis</name>
    <dbReference type="NCBI Taxonomy" id="648894"/>
    <lineage>
        <taxon>Bacteria</taxon>
        <taxon>Pseudomonadati</taxon>
        <taxon>Pseudomonadota</taxon>
        <taxon>Betaproteobacteria</taxon>
        <taxon>Burkholderiales</taxon>
        <taxon>Oxalobacteraceae</taxon>
        <taxon>Telluria group</taxon>
        <taxon>Massilia</taxon>
    </lineage>
</organism>
<dbReference type="InterPro" id="IPR014395">
    <property type="entry name" value="Pen/GL7ACA/AHL_acylase"/>
</dbReference>
<sequence length="746" mass="82588">MSLFRPAVLTLAGALAAASAVSAYAGQPASIAAAAVPVRAAPSAAELARWQKQADRVTIMRDRWGIPHVFGKTDADAVFGALYAQAEDDFNRVELNFINAMGRLAEVEGEQEVWRDLRMKLYIRPDAMRAKYAASPAWLKTLMNAWADGLNFYLHTHPEVKPKLLTRFEPWMALSFSEGSIGGDIEEIDLKQLEAFYGKAPAPTLADQRNLHDAEPRGSNGFAIAPKLSASGHALLLINPHTSFYFRPEIHMVSEEGLNAYGAVTWGQFFIYQGFNDRAGWMHTSGGGDVIDEYLETVVERKGKFFYRYGGKERALRAVPVTLPFRKPDGGMGSRTVTTYFSHHGPIVRGENGKWVAVRMMDEPVKALTQSYARTKATSYAAFYKAMELRTNSSNNTVYADADGNIAYFHGNFIPRRDPKFDWSRPVDGSDPATEWQGLHAIKDTITLFNPASGYISNTNNWPFSASGANSPRRADYPDYMWSLPENARGVHAARVLQDARALTLDSLIAGAYDSYLTAFEPLVPQLARDFDALPAGDARKTALAEQVASLRGWNLRFAADSVPTALAVYWGQEMVAANAPRAKAVRMPTVDFITTRLDADERLDALARASARLGKDFGTWKTPWGEINRFQRINGDIAQEYDDAQPSWPVAFTSANWGSLASFGMVAKQKTKRIYGDRGNSFVAAVEFGPKIKAKSILAGGQSSNPASKHFADQAEMYSRGEFKDVLFYKEDIQKHLERSYRPGQ</sequence>
<evidence type="ECO:0000256" key="3">
    <source>
        <dbReference type="ARBA" id="ARBA00022801"/>
    </source>
</evidence>
<comment type="caution">
    <text evidence="6">The sequence shown here is derived from an EMBL/GenBank/DDBJ whole genome shotgun (WGS) entry which is preliminary data.</text>
</comment>
<protein>
    <submittedName>
        <fullName evidence="6">Penicillin acylase family protein</fullName>
    </submittedName>
</protein>
<dbReference type="InterPro" id="IPR002692">
    <property type="entry name" value="S45"/>
</dbReference>
<keyword evidence="3" id="KW-0378">Hydrolase</keyword>
<evidence type="ECO:0000256" key="4">
    <source>
        <dbReference type="ARBA" id="ARBA00023145"/>
    </source>
</evidence>
<proteinExistence type="inferred from homology"/>
<dbReference type="Gene3D" id="1.10.439.10">
    <property type="entry name" value="Penicillin Amidohydrolase, domain 1"/>
    <property type="match status" value="1"/>
</dbReference>
<evidence type="ECO:0000256" key="2">
    <source>
        <dbReference type="ARBA" id="ARBA00022729"/>
    </source>
</evidence>
<dbReference type="SUPFAM" id="SSF56235">
    <property type="entry name" value="N-terminal nucleophile aminohydrolases (Ntn hydrolases)"/>
    <property type="match status" value="1"/>
</dbReference>
<dbReference type="EMBL" id="JBHSMS010000013">
    <property type="protein sequence ID" value="MFC5510187.1"/>
    <property type="molecule type" value="Genomic_DNA"/>
</dbReference>
<reference evidence="7" key="1">
    <citation type="journal article" date="2019" name="Int. J. Syst. Evol. Microbiol.">
        <title>The Global Catalogue of Microorganisms (GCM) 10K type strain sequencing project: providing services to taxonomists for standard genome sequencing and annotation.</title>
        <authorList>
            <consortium name="The Broad Institute Genomics Platform"/>
            <consortium name="The Broad Institute Genome Sequencing Center for Infectious Disease"/>
            <person name="Wu L."/>
            <person name="Ma J."/>
        </authorList>
    </citation>
    <scope>NUCLEOTIDE SEQUENCE [LARGE SCALE GENOMIC DNA]</scope>
    <source>
        <strain evidence="7">CCUG 38813</strain>
    </source>
</reference>
<dbReference type="InterPro" id="IPR029055">
    <property type="entry name" value="Ntn_hydrolases_N"/>
</dbReference>
<feature type="chain" id="PRO_5045456981" evidence="5">
    <location>
        <begin position="26"/>
        <end position="746"/>
    </location>
</feature>
<keyword evidence="2 5" id="KW-0732">Signal</keyword>
<accession>A0ABW0PF38</accession>
<keyword evidence="4" id="KW-0865">Zymogen</keyword>
<dbReference type="InterPro" id="IPR043147">
    <property type="entry name" value="Penicillin_amidase_A-knob"/>
</dbReference>
<evidence type="ECO:0000256" key="1">
    <source>
        <dbReference type="ARBA" id="ARBA00006586"/>
    </source>
</evidence>
<evidence type="ECO:0000256" key="5">
    <source>
        <dbReference type="SAM" id="SignalP"/>
    </source>
</evidence>
<dbReference type="InterPro" id="IPR023343">
    <property type="entry name" value="Penicillin_amidase_dom1"/>
</dbReference>
<dbReference type="InterPro" id="IPR043146">
    <property type="entry name" value="Penicillin_amidase_N_B-knob"/>
</dbReference>
<keyword evidence="7" id="KW-1185">Reference proteome</keyword>
<dbReference type="PANTHER" id="PTHR34218:SF3">
    <property type="entry name" value="ACYL-HOMOSERINE LACTONE ACYLASE PVDQ"/>
    <property type="match status" value="1"/>
</dbReference>
<dbReference type="PANTHER" id="PTHR34218">
    <property type="entry name" value="PEPTIDASE S45 PENICILLIN AMIDASE"/>
    <property type="match status" value="1"/>
</dbReference>
<dbReference type="PROSITE" id="PS51318">
    <property type="entry name" value="TAT"/>
    <property type="match status" value="1"/>
</dbReference>
<name>A0ABW0PF38_9BURK</name>
<dbReference type="RefSeq" id="WP_379717249.1">
    <property type="nucleotide sequence ID" value="NZ_JBHSMS010000013.1"/>
</dbReference>
<gene>
    <name evidence="6" type="ORF">ACFPOU_03480</name>
</gene>
<comment type="similarity">
    <text evidence="1">Belongs to the peptidase S45 family.</text>
</comment>
<evidence type="ECO:0000313" key="7">
    <source>
        <dbReference type="Proteomes" id="UP001596031"/>
    </source>
</evidence>
<dbReference type="InterPro" id="IPR006311">
    <property type="entry name" value="TAT_signal"/>
</dbReference>
<dbReference type="Gene3D" id="3.60.20.10">
    <property type="entry name" value="Glutamine Phosphoribosylpyrophosphate, subunit 1, domain 1"/>
    <property type="match status" value="1"/>
</dbReference>
<dbReference type="Pfam" id="PF01804">
    <property type="entry name" value="Penicil_amidase"/>
    <property type="match status" value="1"/>
</dbReference>
<feature type="signal peptide" evidence="5">
    <location>
        <begin position="1"/>
        <end position="25"/>
    </location>
</feature>